<evidence type="ECO:0000313" key="7">
    <source>
        <dbReference type="Proteomes" id="UP000095210"/>
    </source>
</evidence>
<dbReference type="InterPro" id="IPR050309">
    <property type="entry name" value="Type-B_Carboxylest/Lipase"/>
</dbReference>
<sequence>MAIRTWRWRAPLALAGAIGVAGGFLAACGGGEAVSADPAGASAEAGVRSDTEVETENGAVRGAIDDELLTFKGIPFAAPPVGELRWEEPQPPRSWSGVREATESGPACVQDPGELPEGSATEDCLYLDITRPAAESSESRPVVVWVHGGGFFMGAGSNYDAGRLAERGDVVVVTVNYRLGIFGYFGHPGMPGSGTFGLSDQQAALSWVQRNIAEFGGDADNITLAGQSAGAISACAQLTAPSSVELFDKVVMQSGSCDLDWPRNAEYRGQPASAIFESLPEVQDRGRQAAGDLGCTGEDPAVIECLRELPVETVRSKLTDFILPAYGTEVLPVEPAQALRSGEFHRVPVLSGHTRNEATLATSMYDSGQPMSAETYDAVLTETFGADRAEVEARYPLSSYGSAAEAWAAIVTDRKWTCTQYDTSEELAREVPVFQYEFADPDAPALSPLPPSMPMGAYHSSELWSLFDLGGFEAQMSPEQHALAGQMIDYWAAFAATGDPGQADGPEWPAFDAGDSAYIQALAPGDGGVGPVDGRADHRCGFWADLQE</sequence>
<proteinExistence type="inferred from homology"/>
<dbReference type="InterPro" id="IPR019826">
    <property type="entry name" value="Carboxylesterase_B_AS"/>
</dbReference>
<dbReference type="AlphaFoldDB" id="A0AAC9HR63"/>
<evidence type="ECO:0000259" key="5">
    <source>
        <dbReference type="Pfam" id="PF00135"/>
    </source>
</evidence>
<dbReference type="Gene3D" id="3.40.50.1820">
    <property type="entry name" value="alpha/beta hydrolase"/>
    <property type="match status" value="1"/>
</dbReference>
<dbReference type="GO" id="GO:0016787">
    <property type="term" value="F:hydrolase activity"/>
    <property type="evidence" value="ECO:0007669"/>
    <property type="project" value="UniProtKB-KW"/>
</dbReference>
<dbReference type="Pfam" id="PF00135">
    <property type="entry name" value="COesterase"/>
    <property type="match status" value="1"/>
</dbReference>
<evidence type="ECO:0000256" key="2">
    <source>
        <dbReference type="ARBA" id="ARBA00022801"/>
    </source>
</evidence>
<comment type="similarity">
    <text evidence="1 3">Belongs to the type-B carboxylesterase/lipase family.</text>
</comment>
<dbReference type="EC" id="3.1.1.-" evidence="3"/>
<protein>
    <recommendedName>
        <fullName evidence="3">Carboxylic ester hydrolase</fullName>
        <ecNumber evidence="3">3.1.1.-</ecNumber>
    </recommendedName>
</protein>
<organism evidence="6 7">
    <name type="scientific">Actinoalloteichus hymeniacidonis</name>
    <dbReference type="NCBI Taxonomy" id="340345"/>
    <lineage>
        <taxon>Bacteria</taxon>
        <taxon>Bacillati</taxon>
        <taxon>Actinomycetota</taxon>
        <taxon>Actinomycetes</taxon>
        <taxon>Pseudonocardiales</taxon>
        <taxon>Pseudonocardiaceae</taxon>
        <taxon>Actinoalloteichus</taxon>
    </lineage>
</organism>
<dbReference type="Proteomes" id="UP000095210">
    <property type="component" value="Chromosome"/>
</dbReference>
<feature type="domain" description="Carboxylesterase type B" evidence="5">
    <location>
        <begin position="50"/>
        <end position="522"/>
    </location>
</feature>
<keyword evidence="2 3" id="KW-0378">Hydrolase</keyword>
<dbReference type="RefSeq" id="WP_084643050.1">
    <property type="nucleotide sequence ID" value="NZ_CP014859.1"/>
</dbReference>
<dbReference type="InterPro" id="IPR002018">
    <property type="entry name" value="CarbesteraseB"/>
</dbReference>
<evidence type="ECO:0000256" key="4">
    <source>
        <dbReference type="SAM" id="MobiDB-lite"/>
    </source>
</evidence>
<dbReference type="SUPFAM" id="SSF53474">
    <property type="entry name" value="alpha/beta-Hydrolases"/>
    <property type="match status" value="1"/>
</dbReference>
<dbReference type="InterPro" id="IPR029058">
    <property type="entry name" value="AB_hydrolase_fold"/>
</dbReference>
<dbReference type="PROSITE" id="PS00122">
    <property type="entry name" value="CARBOXYLESTERASE_B_1"/>
    <property type="match status" value="1"/>
</dbReference>
<gene>
    <name evidence="6" type="ORF">TL08_15045</name>
</gene>
<evidence type="ECO:0000256" key="1">
    <source>
        <dbReference type="ARBA" id="ARBA00005964"/>
    </source>
</evidence>
<accession>A0AAC9HR63</accession>
<feature type="region of interest" description="Disordered" evidence="4">
    <location>
        <begin position="82"/>
        <end position="116"/>
    </location>
</feature>
<reference evidence="7" key="1">
    <citation type="submission" date="2016-03" db="EMBL/GenBank/DDBJ databases">
        <title>Complete genome sequence of the type strain Actinoalloteichus hymeniacidonis DSM 45092.</title>
        <authorList>
            <person name="Schaffert L."/>
            <person name="Albersmeier A."/>
            <person name="Winkler A."/>
            <person name="Kalinowski J."/>
            <person name="Zotchev S."/>
            <person name="Ruckert C."/>
        </authorList>
    </citation>
    <scope>NUCLEOTIDE SEQUENCE [LARGE SCALE GENOMIC DNA]</scope>
    <source>
        <strain evidence="7">HPA177(T) (DSM 45092(T))</strain>
    </source>
</reference>
<dbReference type="PANTHER" id="PTHR11559">
    <property type="entry name" value="CARBOXYLESTERASE"/>
    <property type="match status" value="1"/>
</dbReference>
<name>A0AAC9HR63_9PSEU</name>
<keyword evidence="7" id="KW-1185">Reference proteome</keyword>
<evidence type="ECO:0000256" key="3">
    <source>
        <dbReference type="RuleBase" id="RU361235"/>
    </source>
</evidence>
<evidence type="ECO:0000313" key="6">
    <source>
        <dbReference type="EMBL" id="AOS63818.1"/>
    </source>
</evidence>
<dbReference type="KEGG" id="ahm:TL08_15045"/>
<dbReference type="EMBL" id="CP014859">
    <property type="protein sequence ID" value="AOS63818.1"/>
    <property type="molecule type" value="Genomic_DNA"/>
</dbReference>
<dbReference type="PROSITE" id="PS51257">
    <property type="entry name" value="PROKAR_LIPOPROTEIN"/>
    <property type="match status" value="1"/>
</dbReference>